<comment type="subcellular location">
    <subcellularLocation>
        <location evidence="1">Cytoplasm</location>
    </subcellularLocation>
</comment>
<dbReference type="Pfam" id="PF01171">
    <property type="entry name" value="ATP_bind_3"/>
    <property type="match status" value="1"/>
</dbReference>
<dbReference type="Gene3D" id="3.30.465.60">
    <property type="match status" value="1"/>
</dbReference>
<evidence type="ECO:0000256" key="6">
    <source>
        <dbReference type="ARBA" id="ARBA00022741"/>
    </source>
</evidence>
<dbReference type="InterPro" id="IPR012094">
    <property type="entry name" value="tRNA_Ile_lys_synt"/>
</dbReference>
<accession>A0ABS7C0I6</accession>
<keyword evidence="3" id="KW-0963">Cytoplasm</keyword>
<evidence type="ECO:0000313" key="11">
    <source>
        <dbReference type="Proteomes" id="UP001519887"/>
    </source>
</evidence>
<name>A0ABS7C0I6_9BACL</name>
<feature type="domain" description="Lysidine-tRNA(Ile) synthetase C-terminal" evidence="9">
    <location>
        <begin position="270"/>
        <end position="343"/>
    </location>
</feature>
<evidence type="ECO:0000256" key="3">
    <source>
        <dbReference type="ARBA" id="ARBA00022490"/>
    </source>
</evidence>
<dbReference type="Proteomes" id="UP001519887">
    <property type="component" value="Unassembled WGS sequence"/>
</dbReference>
<keyword evidence="6" id="KW-0547">Nucleotide-binding</keyword>
<dbReference type="NCBIfam" id="TIGR02433">
    <property type="entry name" value="lysidine_TilS_C"/>
    <property type="match status" value="1"/>
</dbReference>
<evidence type="ECO:0000256" key="2">
    <source>
        <dbReference type="ARBA" id="ARBA00013267"/>
    </source>
</evidence>
<evidence type="ECO:0000256" key="8">
    <source>
        <dbReference type="ARBA" id="ARBA00048539"/>
    </source>
</evidence>
<sequence>IALAHHADDQAETVLMRILRGTSPGGLAGIPIKRSEKNVELIRPLLRTYKADILHYCNQWGLAYSQDSSNGKRTYVRNAIRLDALPYLAQFNPQLSDALVRLSELAASEDDWMERETQAAFKRCIMIGREGCQMTRKALLELHVALQRRLIKLILNHVGMETATISFDSVETIRQAVSDRASTTWSYDAGSGVKFVREYESLHFIRADWTSGGKQAEAEYSYMVTESMELLEMPLAHAQLRLDMMLPPGEDKPVDRRESWFDADLIHWPLTVRNRRPGDRMQVLGLNGTKKVQDMFVDDRIAPSQRNKLPLLVDAEDCILWIPGVRRSRFAQVTGQTKRILRIRVNFRDEW</sequence>
<dbReference type="InterPro" id="IPR011063">
    <property type="entry name" value="TilS/TtcA_N"/>
</dbReference>
<dbReference type="Pfam" id="PF11734">
    <property type="entry name" value="TilS_C"/>
    <property type="match status" value="1"/>
</dbReference>
<dbReference type="EMBL" id="JAHZIK010000197">
    <property type="protein sequence ID" value="MBW7454408.1"/>
    <property type="molecule type" value="Genomic_DNA"/>
</dbReference>
<evidence type="ECO:0000259" key="9">
    <source>
        <dbReference type="SMART" id="SM00977"/>
    </source>
</evidence>
<proteinExistence type="predicted"/>
<comment type="catalytic activity">
    <reaction evidence="8">
        <text>cytidine(34) in tRNA(Ile2) + L-lysine + ATP = lysidine(34) in tRNA(Ile2) + AMP + diphosphate + H(+)</text>
        <dbReference type="Rhea" id="RHEA:43744"/>
        <dbReference type="Rhea" id="RHEA-COMP:10625"/>
        <dbReference type="Rhea" id="RHEA-COMP:10670"/>
        <dbReference type="ChEBI" id="CHEBI:15378"/>
        <dbReference type="ChEBI" id="CHEBI:30616"/>
        <dbReference type="ChEBI" id="CHEBI:32551"/>
        <dbReference type="ChEBI" id="CHEBI:33019"/>
        <dbReference type="ChEBI" id="CHEBI:82748"/>
        <dbReference type="ChEBI" id="CHEBI:83665"/>
        <dbReference type="ChEBI" id="CHEBI:456215"/>
        <dbReference type="EC" id="6.3.4.19"/>
    </reaction>
</comment>
<gene>
    <name evidence="10" type="primary">tilS</name>
    <name evidence="10" type="ORF">K0U00_10235</name>
</gene>
<keyword evidence="11" id="KW-1185">Reference proteome</keyword>
<feature type="non-terminal residue" evidence="10">
    <location>
        <position position="1"/>
    </location>
</feature>
<dbReference type="SUPFAM" id="SSF82829">
    <property type="entry name" value="MesJ substrate recognition domain-like"/>
    <property type="match status" value="1"/>
</dbReference>
<dbReference type="InterPro" id="IPR012795">
    <property type="entry name" value="tRNA_Ile_lys_synt_N"/>
</dbReference>
<keyword evidence="7" id="KW-0067">ATP-binding</keyword>
<comment type="caution">
    <text evidence="10">The sequence shown here is derived from an EMBL/GenBank/DDBJ whole genome shotgun (WGS) entry which is preliminary data.</text>
</comment>
<protein>
    <recommendedName>
        <fullName evidence="2">tRNA(Ile)-lysidine synthetase</fullName>
        <ecNumber evidence="2">6.3.4.19</ecNumber>
    </recommendedName>
</protein>
<reference evidence="10 11" key="1">
    <citation type="submission" date="2021-07" db="EMBL/GenBank/DDBJ databases">
        <title>Paenibacillus radiodurans sp. nov., isolated from the southeastern edge of Tengger Desert.</title>
        <authorList>
            <person name="Zhang G."/>
        </authorList>
    </citation>
    <scope>NUCLEOTIDE SEQUENCE [LARGE SCALE GENOMIC DNA]</scope>
    <source>
        <strain evidence="10 11">CCM 7311</strain>
    </source>
</reference>
<evidence type="ECO:0000313" key="10">
    <source>
        <dbReference type="EMBL" id="MBW7454408.1"/>
    </source>
</evidence>
<evidence type="ECO:0000256" key="1">
    <source>
        <dbReference type="ARBA" id="ARBA00004496"/>
    </source>
</evidence>
<dbReference type="PANTHER" id="PTHR43033:SF1">
    <property type="entry name" value="TRNA(ILE)-LYSIDINE SYNTHASE-RELATED"/>
    <property type="match status" value="1"/>
</dbReference>
<evidence type="ECO:0000256" key="5">
    <source>
        <dbReference type="ARBA" id="ARBA00022694"/>
    </source>
</evidence>
<dbReference type="EC" id="6.3.4.19" evidence="2"/>
<dbReference type="SUPFAM" id="SSF52402">
    <property type="entry name" value="Adenine nucleotide alpha hydrolases-like"/>
    <property type="match status" value="1"/>
</dbReference>
<dbReference type="Gene3D" id="3.40.50.620">
    <property type="entry name" value="HUPs"/>
    <property type="match status" value="1"/>
</dbReference>
<dbReference type="InterPro" id="IPR014729">
    <property type="entry name" value="Rossmann-like_a/b/a_fold"/>
</dbReference>
<dbReference type="SUPFAM" id="SSF56037">
    <property type="entry name" value="PheT/TilS domain"/>
    <property type="match status" value="1"/>
</dbReference>
<evidence type="ECO:0000256" key="4">
    <source>
        <dbReference type="ARBA" id="ARBA00022598"/>
    </source>
</evidence>
<dbReference type="InterPro" id="IPR012796">
    <property type="entry name" value="Lysidine-tRNA-synth_C"/>
</dbReference>
<evidence type="ECO:0000256" key="7">
    <source>
        <dbReference type="ARBA" id="ARBA00022840"/>
    </source>
</evidence>
<dbReference type="SMART" id="SM00977">
    <property type="entry name" value="TilS_C"/>
    <property type="match status" value="1"/>
</dbReference>
<dbReference type="CDD" id="cd01992">
    <property type="entry name" value="TilS_N"/>
    <property type="match status" value="1"/>
</dbReference>
<keyword evidence="4 10" id="KW-0436">Ligase</keyword>
<dbReference type="GO" id="GO:0032267">
    <property type="term" value="F:tRNA(Ile)-lysidine synthase activity"/>
    <property type="evidence" value="ECO:0007669"/>
    <property type="project" value="UniProtKB-EC"/>
</dbReference>
<keyword evidence="5" id="KW-0819">tRNA processing</keyword>
<dbReference type="PANTHER" id="PTHR43033">
    <property type="entry name" value="TRNA(ILE)-LYSIDINE SYNTHASE-RELATED"/>
    <property type="match status" value="1"/>
</dbReference>
<organism evidence="10 11">
    <name type="scientific">Paenibacillus sepulcri</name>
    <dbReference type="NCBI Taxonomy" id="359917"/>
    <lineage>
        <taxon>Bacteria</taxon>
        <taxon>Bacillati</taxon>
        <taxon>Bacillota</taxon>
        <taxon>Bacilli</taxon>
        <taxon>Bacillales</taxon>
        <taxon>Paenibacillaceae</taxon>
        <taxon>Paenibacillus</taxon>
    </lineage>
</organism>